<feature type="signal peptide" evidence="1">
    <location>
        <begin position="1"/>
        <end position="20"/>
    </location>
</feature>
<organism evidence="3 4">
    <name type="scientific">Aliarcobacter thereius</name>
    <dbReference type="NCBI Taxonomy" id="544718"/>
    <lineage>
        <taxon>Bacteria</taxon>
        <taxon>Pseudomonadati</taxon>
        <taxon>Campylobacterota</taxon>
        <taxon>Epsilonproteobacteria</taxon>
        <taxon>Campylobacterales</taxon>
        <taxon>Arcobacteraceae</taxon>
        <taxon>Aliarcobacter</taxon>
    </lineage>
</organism>
<reference evidence="4" key="1">
    <citation type="submission" date="2015-05" db="EMBL/GenBank/DDBJ databases">
        <authorList>
            <person name="Rovetto F."/>
            <person name="Cocolin L."/>
            <person name="Illeghems K."/>
            <person name="Van Nieuwerburgh F."/>
            <person name="Houf K."/>
        </authorList>
    </citation>
    <scope>NUCLEOTIDE SEQUENCE [LARGE SCALE GENOMIC DNA]</scope>
    <source>
        <strain evidence="4">DU22</strain>
    </source>
</reference>
<dbReference type="EMBL" id="LCUJ01000002">
    <property type="protein sequence ID" value="OCL99805.1"/>
    <property type="molecule type" value="Genomic_DNA"/>
</dbReference>
<feature type="domain" description="Thioredoxin-like fold" evidence="2">
    <location>
        <begin position="116"/>
        <end position="274"/>
    </location>
</feature>
<comment type="caution">
    <text evidence="3">The sequence shown here is derived from an EMBL/GenBank/DDBJ whole genome shotgun (WGS) entry which is preliminary data.</text>
</comment>
<dbReference type="OrthoDB" id="9800545at2"/>
<dbReference type="Pfam" id="PF13462">
    <property type="entry name" value="Thioredoxin_4"/>
    <property type="match status" value="1"/>
</dbReference>
<feature type="chain" id="PRO_5008643517" evidence="1">
    <location>
        <begin position="21"/>
        <end position="275"/>
    </location>
</feature>
<evidence type="ECO:0000313" key="4">
    <source>
        <dbReference type="Proteomes" id="UP000093281"/>
    </source>
</evidence>
<name>A0A1C0B872_9BACT</name>
<dbReference type="Proteomes" id="UP000093281">
    <property type="component" value="Unassembled WGS sequence"/>
</dbReference>
<gene>
    <name evidence="3" type="ORF">AAX29_00855</name>
</gene>
<dbReference type="InterPro" id="IPR051470">
    <property type="entry name" value="Thiol:disulfide_interchange"/>
</dbReference>
<dbReference type="STRING" id="544718.AAX25_00224"/>
<accession>A0A1C0B872</accession>
<dbReference type="Gene3D" id="3.40.30.10">
    <property type="entry name" value="Glutaredoxin"/>
    <property type="match status" value="1"/>
</dbReference>
<evidence type="ECO:0000313" key="3">
    <source>
        <dbReference type="EMBL" id="OCL99805.1"/>
    </source>
</evidence>
<protein>
    <submittedName>
        <fullName evidence="3">Disulfide isomerase/thiol-disulfide oxidase</fullName>
    </submittedName>
</protein>
<dbReference type="PANTHER" id="PTHR35272">
    <property type="entry name" value="THIOL:DISULFIDE INTERCHANGE PROTEIN DSBC-RELATED"/>
    <property type="match status" value="1"/>
</dbReference>
<dbReference type="InterPro" id="IPR012336">
    <property type="entry name" value="Thioredoxin-like_fold"/>
</dbReference>
<keyword evidence="1" id="KW-0732">Signal</keyword>
<dbReference type="AlphaFoldDB" id="A0A1C0B872"/>
<dbReference type="GO" id="GO:0016853">
    <property type="term" value="F:isomerase activity"/>
    <property type="evidence" value="ECO:0007669"/>
    <property type="project" value="UniProtKB-KW"/>
</dbReference>
<dbReference type="SUPFAM" id="SSF52833">
    <property type="entry name" value="Thioredoxin-like"/>
    <property type="match status" value="1"/>
</dbReference>
<sequence length="275" mass="31828">MRIIIKLALVFAISKSFLFANEQLVIEFEKNRLERNPELIVNSIKTFYIKKLDIKGNWSAYILDVNVDLKDKNMSVKDILFSNGEVVTSELYDINSRKSLQEQASPDLNDSYYDENKLIAGTHGAKNSLVVFSDPLCPFCQRYIPELISYVNKNSENIALYYYSFPLVQIHRASLDLSKLIEIAKENNKNIVEKAYKVNWNRYFDPNSTDSKVILDSFNKELKTNIKVEELKAEKYHKIIEKEVKMAENLLVNGTPTIYINGKKDSTKEAYKKLK</sequence>
<dbReference type="PANTHER" id="PTHR35272:SF3">
    <property type="entry name" value="THIOL:DISULFIDE INTERCHANGE PROTEIN DSBC"/>
    <property type="match status" value="1"/>
</dbReference>
<evidence type="ECO:0000259" key="2">
    <source>
        <dbReference type="Pfam" id="PF13462"/>
    </source>
</evidence>
<proteinExistence type="predicted"/>
<dbReference type="InterPro" id="IPR036249">
    <property type="entry name" value="Thioredoxin-like_sf"/>
</dbReference>
<keyword evidence="3" id="KW-0413">Isomerase</keyword>
<dbReference type="CDD" id="cd02972">
    <property type="entry name" value="DsbA_family"/>
    <property type="match status" value="1"/>
</dbReference>
<evidence type="ECO:0000256" key="1">
    <source>
        <dbReference type="SAM" id="SignalP"/>
    </source>
</evidence>
<dbReference type="RefSeq" id="WP_066181011.1">
    <property type="nucleotide sequence ID" value="NZ_LCUJ01000002.1"/>
</dbReference>